<dbReference type="InterPro" id="IPR050869">
    <property type="entry name" value="H3K4_H4K5_MeTrfase"/>
</dbReference>
<feature type="domain" description="EF-hand" evidence="4">
    <location>
        <begin position="194"/>
        <end position="229"/>
    </location>
</feature>
<feature type="region of interest" description="Disordered" evidence="3">
    <location>
        <begin position="91"/>
        <end position="133"/>
    </location>
</feature>
<dbReference type="InterPro" id="IPR018247">
    <property type="entry name" value="EF_Hand_1_Ca_BS"/>
</dbReference>
<keyword evidence="2" id="KW-0175">Coiled coil</keyword>
<proteinExistence type="predicted"/>
<dbReference type="Gene3D" id="1.10.238.10">
    <property type="entry name" value="EF-hand"/>
    <property type="match status" value="2"/>
</dbReference>
<dbReference type="OrthoDB" id="438641at2759"/>
<evidence type="ECO:0000256" key="1">
    <source>
        <dbReference type="ARBA" id="ARBA00022837"/>
    </source>
</evidence>
<keyword evidence="7" id="KW-1185">Reference proteome</keyword>
<dbReference type="InterPro" id="IPR046341">
    <property type="entry name" value="SET_dom_sf"/>
</dbReference>
<dbReference type="CDD" id="cd20071">
    <property type="entry name" value="SET_SMYD"/>
    <property type="match status" value="1"/>
</dbReference>
<dbReference type="PROSITE" id="PS00018">
    <property type="entry name" value="EF_HAND_1"/>
    <property type="match status" value="1"/>
</dbReference>
<feature type="domain" description="SET" evidence="5">
    <location>
        <begin position="253"/>
        <end position="404"/>
    </location>
</feature>
<dbReference type="SUPFAM" id="SSF82199">
    <property type="entry name" value="SET domain"/>
    <property type="match status" value="1"/>
</dbReference>
<dbReference type="PROSITE" id="PS50280">
    <property type="entry name" value="SET"/>
    <property type="match status" value="1"/>
</dbReference>
<feature type="coiled-coil region" evidence="2">
    <location>
        <begin position="435"/>
        <end position="462"/>
    </location>
</feature>
<dbReference type="PROSITE" id="PS50222">
    <property type="entry name" value="EF_HAND_2"/>
    <property type="match status" value="2"/>
</dbReference>
<evidence type="ECO:0000313" key="7">
    <source>
        <dbReference type="Proteomes" id="UP000654075"/>
    </source>
</evidence>
<dbReference type="InterPro" id="IPR002048">
    <property type="entry name" value="EF_hand_dom"/>
</dbReference>
<dbReference type="EMBL" id="CAJNNV010009375">
    <property type="protein sequence ID" value="CAE8597331.1"/>
    <property type="molecule type" value="Genomic_DNA"/>
</dbReference>
<accession>A0A813E5T0</accession>
<dbReference type="InterPro" id="IPR001214">
    <property type="entry name" value="SET_dom"/>
</dbReference>
<evidence type="ECO:0008006" key="8">
    <source>
        <dbReference type="Google" id="ProtNLM"/>
    </source>
</evidence>
<dbReference type="SUPFAM" id="SSF47473">
    <property type="entry name" value="EF-hand"/>
    <property type="match status" value="2"/>
</dbReference>
<feature type="region of interest" description="Disordered" evidence="3">
    <location>
        <begin position="1"/>
        <end position="35"/>
    </location>
</feature>
<dbReference type="PANTHER" id="PTHR12197">
    <property type="entry name" value="HISTONE-LYSINE N-METHYLTRANSFERASE SMYD"/>
    <property type="match status" value="1"/>
</dbReference>
<evidence type="ECO:0000256" key="3">
    <source>
        <dbReference type="SAM" id="MobiDB-lite"/>
    </source>
</evidence>
<dbReference type="GO" id="GO:0005509">
    <property type="term" value="F:calcium ion binding"/>
    <property type="evidence" value="ECO:0007669"/>
    <property type="project" value="InterPro"/>
</dbReference>
<evidence type="ECO:0000259" key="5">
    <source>
        <dbReference type="PROSITE" id="PS50280"/>
    </source>
</evidence>
<evidence type="ECO:0000259" key="4">
    <source>
        <dbReference type="PROSITE" id="PS50222"/>
    </source>
</evidence>
<dbReference type="InterPro" id="IPR011992">
    <property type="entry name" value="EF-hand-dom_pair"/>
</dbReference>
<sequence>MANRGQETTLAESGNPFHLKPMLKRSSSKRTLSESVDPVHLKRIHFLLRREIAIGLQDTAAATPTSAAATAPLRKLDEHVVGLVNLGSGKHVSRELSGRSPHIASEKEEVSADKGSASAQRKKQQERSGGSNTSAFKVLRKAVDMVSTIRHMTEQFTKDDGVSAAASKRIAAMRADGADDGNFSLRNFRKRLLESYTSLADAFKRFDVDADAHIQVKEWNGFFRNAGFATMREARLMFELLDANHAGEAFDSAGLELFTFDGKKGRGVIARTDFKCGDVLLLEKGFHAKNSEKLVSLLLASEEGRHATADLYAGPLHHLQCTESSSQLDGATEEEWLDVYAKVRYNSFQLDGSCLLPRTAMFNHSCRPTAALVRTEPFTECTVAMVVVARDGIASGQEVFLCYDSQLLVSPVHMRRRQLMSAWNFLCKCDRCVAEEEEAEDLKELEGEIADLLVDLKAGNLEDVRLFEMRQDLMHQSGLPFQTRKQMFCAQLAAACALFPHMHPALKDLYQQLQDLCGASPHRDHCESVCKFYEDVCKEGAAMRGLGGAERRKIADALLSASCCLRKRFICLGFKTMLQAVKVMEGDRSADPSKPLSLEEFGAALSRAYVVESEEHQAIYDCIRDCGNPRSKPSLNDLAAALGAVSPSLVLEEICERASQRFDTPGAVWAALGPEWGEGTSELGEIRCKLQETFGLSAHVAHHAIRLIDIDGNSSISRSEMLGALNLAKPSLPTEDFRRKVAQRYRSIEAVFRESFDHLDDKDLNNDQDLRLTCEEFAEILESLDLNRKDTQRLFTLADASDEGRLTLYEFFRSVKLFVPGCIVEGIRLQALVRHRRISDAFRCILPWSKRQLLLFVLLLLL</sequence>
<gene>
    <name evidence="6" type="ORF">PGLA1383_LOCUS15775</name>
</gene>
<dbReference type="Gene3D" id="2.170.270.10">
    <property type="entry name" value="SET domain"/>
    <property type="match status" value="1"/>
</dbReference>
<organism evidence="6 7">
    <name type="scientific">Polarella glacialis</name>
    <name type="common">Dinoflagellate</name>
    <dbReference type="NCBI Taxonomy" id="89957"/>
    <lineage>
        <taxon>Eukaryota</taxon>
        <taxon>Sar</taxon>
        <taxon>Alveolata</taxon>
        <taxon>Dinophyceae</taxon>
        <taxon>Suessiales</taxon>
        <taxon>Suessiaceae</taxon>
        <taxon>Polarella</taxon>
    </lineage>
</organism>
<feature type="compositionally biased region" description="Polar residues" evidence="3">
    <location>
        <begin position="1"/>
        <end position="12"/>
    </location>
</feature>
<dbReference type="SMART" id="SM00317">
    <property type="entry name" value="SET"/>
    <property type="match status" value="1"/>
</dbReference>
<evidence type="ECO:0000256" key="2">
    <source>
        <dbReference type="SAM" id="Coils"/>
    </source>
</evidence>
<dbReference type="AlphaFoldDB" id="A0A813E5T0"/>
<reference evidence="6" key="1">
    <citation type="submission" date="2021-02" db="EMBL/GenBank/DDBJ databases">
        <authorList>
            <person name="Dougan E. K."/>
            <person name="Rhodes N."/>
            <person name="Thang M."/>
            <person name="Chan C."/>
        </authorList>
    </citation>
    <scope>NUCLEOTIDE SEQUENCE</scope>
</reference>
<dbReference type="Pfam" id="PF00856">
    <property type="entry name" value="SET"/>
    <property type="match status" value="1"/>
</dbReference>
<keyword evidence="1" id="KW-0106">Calcium</keyword>
<feature type="domain" description="EF-hand" evidence="4">
    <location>
        <begin position="696"/>
        <end position="731"/>
    </location>
</feature>
<name>A0A813E5T0_POLGL</name>
<evidence type="ECO:0000313" key="6">
    <source>
        <dbReference type="EMBL" id="CAE8597331.1"/>
    </source>
</evidence>
<comment type="caution">
    <text evidence="6">The sequence shown here is derived from an EMBL/GenBank/DDBJ whole genome shotgun (WGS) entry which is preliminary data.</text>
</comment>
<protein>
    <recommendedName>
        <fullName evidence="8">Calmodulin</fullName>
    </recommendedName>
</protein>
<dbReference type="Proteomes" id="UP000654075">
    <property type="component" value="Unassembled WGS sequence"/>
</dbReference>